<evidence type="ECO:0000256" key="1">
    <source>
        <dbReference type="SAM" id="Coils"/>
    </source>
</evidence>
<keyword evidence="1" id="KW-0175">Coiled coil</keyword>
<dbReference type="Proteomes" id="UP000542720">
    <property type="component" value="Unassembled WGS sequence"/>
</dbReference>
<evidence type="ECO:0000313" key="2">
    <source>
        <dbReference type="EMBL" id="MBB2496806.1"/>
    </source>
</evidence>
<reference evidence="2 3" key="1">
    <citation type="submission" date="2020-08" db="EMBL/GenBank/DDBJ databases">
        <authorList>
            <person name="Kim C.M."/>
        </authorList>
    </citation>
    <scope>NUCLEOTIDE SEQUENCE [LARGE SCALE GENOMIC DNA]</scope>
    <source>
        <strain evidence="2 3">UL070</strain>
    </source>
</reference>
<protein>
    <submittedName>
        <fullName evidence="2">PilN domain-containing protein</fullName>
    </submittedName>
</protein>
<feature type="coiled-coil region" evidence="1">
    <location>
        <begin position="44"/>
        <end position="71"/>
    </location>
</feature>
<organism evidence="2 3">
    <name type="scientific">Aquipseudomonas ullengensis</name>
    <dbReference type="NCBI Taxonomy" id="2759166"/>
    <lineage>
        <taxon>Bacteria</taxon>
        <taxon>Pseudomonadati</taxon>
        <taxon>Pseudomonadota</taxon>
        <taxon>Gammaproteobacteria</taxon>
        <taxon>Pseudomonadales</taxon>
        <taxon>Pseudomonadaceae</taxon>
        <taxon>Aquipseudomonas</taxon>
    </lineage>
</organism>
<dbReference type="AlphaFoldDB" id="A0A7W4LP74"/>
<accession>A0A7W4LP74</accession>
<comment type="caution">
    <text evidence="2">The sequence shown here is derived from an EMBL/GenBank/DDBJ whole genome shotgun (WGS) entry which is preliminary data.</text>
</comment>
<name>A0A7W4LP74_9GAMM</name>
<sequence>MQNLNLYQVVRPSRSGPQRTQMLGLLAVLLLACLLHGAWQGWQLRGANQRLQQAELGAQEQETRLAAVQASYVEPTLDARLPGELAGREAQNRELQRLINYLGVLAGQQRSGFVAPLLALAEQHPQGGLWLSGIALSEGGSQMRLQGFSQQQEDLPRYLERLGRSPVFKGREFARFDVQRGDDQLLHFDLSSRADDKEKTP</sequence>
<dbReference type="RefSeq" id="WP_183090343.1">
    <property type="nucleotide sequence ID" value="NZ_JACJUD010000006.1"/>
</dbReference>
<dbReference type="InterPro" id="IPR007813">
    <property type="entry name" value="PilN"/>
</dbReference>
<keyword evidence="3" id="KW-1185">Reference proteome</keyword>
<dbReference type="EMBL" id="JACJUD010000006">
    <property type="protein sequence ID" value="MBB2496806.1"/>
    <property type="molecule type" value="Genomic_DNA"/>
</dbReference>
<evidence type="ECO:0000313" key="3">
    <source>
        <dbReference type="Proteomes" id="UP000542720"/>
    </source>
</evidence>
<dbReference type="Pfam" id="PF05137">
    <property type="entry name" value="PilN"/>
    <property type="match status" value="1"/>
</dbReference>
<proteinExistence type="predicted"/>
<gene>
    <name evidence="2" type="ORF">H3H51_17415</name>
</gene>